<dbReference type="OrthoDB" id="9760324at2"/>
<dbReference type="Pfam" id="PF13684">
    <property type="entry name" value="FakA-like_C"/>
    <property type="match status" value="1"/>
</dbReference>
<dbReference type="GO" id="GO:0004371">
    <property type="term" value="F:glycerone kinase activity"/>
    <property type="evidence" value="ECO:0007669"/>
    <property type="project" value="InterPro"/>
</dbReference>
<name>A0A101XQG1_9BACL</name>
<evidence type="ECO:0000313" key="2">
    <source>
        <dbReference type="EMBL" id="KUO95602.1"/>
    </source>
</evidence>
<dbReference type="Gene3D" id="1.25.40.340">
    <property type="match status" value="1"/>
</dbReference>
<dbReference type="SUPFAM" id="SSF101473">
    <property type="entry name" value="DhaL-like"/>
    <property type="match status" value="1"/>
</dbReference>
<evidence type="ECO:0000313" key="3">
    <source>
        <dbReference type="Proteomes" id="UP000053557"/>
    </source>
</evidence>
<dbReference type="Pfam" id="PF21645">
    <property type="entry name" value="FakA-like_M"/>
    <property type="match status" value="1"/>
</dbReference>
<dbReference type="GO" id="GO:0006071">
    <property type="term" value="P:glycerol metabolic process"/>
    <property type="evidence" value="ECO:0007669"/>
    <property type="project" value="InterPro"/>
</dbReference>
<sequence length="562" mass="60850">MLQQDYVDGALFLHLLKAGHDELEKRKDEVNALNVFPVPDGDTGTNMFLTLHTGLEHVLQCSDKDDLPKLAQALSSGLLMGARGNSGVILSQLFRGFQSVFLGRDRSDARQLAQALTQGVQIAYKAVSRPVEGTILTVARESALGADVASRKKDATLVHVMEAAVNRGEQALLHTPDLLPILRQAGVVDSGGQGLLYIYKGFLQALMSEPLLDRSWDDLGFRPAIVRRSEALQLPAIEESAHGEGEFGYCTEFLIRRSDAAQNVEEPLRDALLQLGDSLLVVQTDEWVKVHVHTLHPGAALEVGLSFGSLNGIKIDNMTDQHAKRAGAQMSVSIAQEGAGSPHRAKLALAAVVSGDGIEEIYRGIGIQAIIKGGFTMNPSTEELLTTIERISADQIILLPNHKNVLMAAEQACAVMSGRMHVVPALNMGSGLGAALAFDPERPLFENIERMTEAALRVRFAAITASVRDASYNGHAIGEGDYLALYEGEIAGSNPSRSSLYREVLTNLCEEGVEICTVFYADESLREEAFGEAEILLQAYPEVTFEVHRGGQPIYDYLIAAE</sequence>
<gene>
    <name evidence="2" type="ORF">ATW55_06920</name>
</gene>
<dbReference type="RefSeq" id="WP_067716900.1">
    <property type="nucleotide sequence ID" value="NZ_LPVJ01000048.1"/>
</dbReference>
<dbReference type="InterPro" id="IPR004007">
    <property type="entry name" value="DhaL_dom"/>
</dbReference>
<dbReference type="EMBL" id="LPVJ01000048">
    <property type="protein sequence ID" value="KUO95602.1"/>
    <property type="molecule type" value="Genomic_DNA"/>
</dbReference>
<dbReference type="SMART" id="SM01120">
    <property type="entry name" value="Dak2"/>
    <property type="match status" value="1"/>
</dbReference>
<reference evidence="2 3" key="1">
    <citation type="submission" date="2015-12" db="EMBL/GenBank/DDBJ databases">
        <title>Draft genome sequence of Acidibacillus ferrooxidans ITV001, isolated from a chalcopyrite acid mine drainage site in Brazil.</title>
        <authorList>
            <person name="Dall'Agnol H."/>
            <person name="Nancucheo I."/>
            <person name="Johnson B."/>
            <person name="Oliveira R."/>
            <person name="Leite L."/>
            <person name="Pylro V."/>
            <person name="Nunes G.L."/>
            <person name="Tzotzos G."/>
            <person name="Fernandes G.R."/>
            <person name="Dutra J."/>
            <person name="Orellana S.C."/>
            <person name="Oliveira G."/>
        </authorList>
    </citation>
    <scope>NUCLEOTIDE SEQUENCE [LARGE SCALE GENOMIC DNA]</scope>
    <source>
        <strain evidence="3">ITV01</strain>
    </source>
</reference>
<dbReference type="PANTHER" id="PTHR33434">
    <property type="entry name" value="DEGV DOMAIN-CONTAINING PROTEIN DR_1986-RELATED"/>
    <property type="match status" value="1"/>
</dbReference>
<comment type="caution">
    <text evidence="2">The sequence shown here is derived from an EMBL/GenBank/DDBJ whole genome shotgun (WGS) entry which is preliminary data.</text>
</comment>
<dbReference type="PROSITE" id="PS51480">
    <property type="entry name" value="DHAL"/>
    <property type="match status" value="1"/>
</dbReference>
<organism evidence="2 3">
    <name type="scientific">Ferroacidibacillus organovorans</name>
    <dbReference type="NCBI Taxonomy" id="1765683"/>
    <lineage>
        <taxon>Bacteria</taxon>
        <taxon>Bacillati</taxon>
        <taxon>Bacillota</taxon>
        <taxon>Bacilli</taxon>
        <taxon>Bacillales</taxon>
        <taxon>Alicyclobacillaceae</taxon>
        <taxon>Ferroacidibacillus</taxon>
    </lineage>
</organism>
<proteinExistence type="predicted"/>
<dbReference type="NCBIfam" id="TIGR03599">
    <property type="entry name" value="YloV"/>
    <property type="match status" value="1"/>
</dbReference>
<evidence type="ECO:0000259" key="1">
    <source>
        <dbReference type="PROSITE" id="PS51480"/>
    </source>
</evidence>
<dbReference type="InterPro" id="IPR050270">
    <property type="entry name" value="DegV_domain_contain"/>
</dbReference>
<feature type="domain" description="DhaL" evidence="1">
    <location>
        <begin position="10"/>
        <end position="204"/>
    </location>
</feature>
<dbReference type="Pfam" id="PF02734">
    <property type="entry name" value="Dak2"/>
    <property type="match status" value="1"/>
</dbReference>
<dbReference type="InterPro" id="IPR033470">
    <property type="entry name" value="FakA-like_C"/>
</dbReference>
<dbReference type="SMART" id="SM01121">
    <property type="entry name" value="Dak1_2"/>
    <property type="match status" value="1"/>
</dbReference>
<dbReference type="PANTHER" id="PTHR33434:SF4">
    <property type="entry name" value="PHOSPHATASE PROTEIN"/>
    <property type="match status" value="1"/>
</dbReference>
<dbReference type="AlphaFoldDB" id="A0A101XQG1"/>
<dbReference type="InterPro" id="IPR048394">
    <property type="entry name" value="FakA-like_M"/>
</dbReference>
<dbReference type="InterPro" id="IPR019986">
    <property type="entry name" value="YloV-like"/>
</dbReference>
<dbReference type="Proteomes" id="UP000053557">
    <property type="component" value="Unassembled WGS sequence"/>
</dbReference>
<accession>A0A101XQG1</accession>
<keyword evidence="3" id="KW-1185">Reference proteome</keyword>
<protein>
    <recommendedName>
        <fullName evidence="1">DhaL domain-containing protein</fullName>
    </recommendedName>
</protein>
<dbReference type="InterPro" id="IPR036117">
    <property type="entry name" value="DhaL_dom_sf"/>
</dbReference>